<keyword evidence="16" id="KW-1185">Reference proteome</keyword>
<evidence type="ECO:0000313" key="16">
    <source>
        <dbReference type="Proteomes" id="UP000005273"/>
    </source>
</evidence>
<organism evidence="15 16">
    <name type="scientific">Acetomicrobium hydrogeniformans ATCC BAA-1850</name>
    <dbReference type="NCBI Taxonomy" id="592015"/>
    <lineage>
        <taxon>Bacteria</taxon>
        <taxon>Thermotogati</taxon>
        <taxon>Synergistota</taxon>
        <taxon>Synergistia</taxon>
        <taxon>Synergistales</taxon>
        <taxon>Acetomicrobiaceae</taxon>
        <taxon>Acetomicrobium</taxon>
    </lineage>
</organism>
<keyword evidence="7 14" id="KW-0378">Hydrolase</keyword>
<dbReference type="EC" id="3.6.1.27" evidence="3 14"/>
<dbReference type="AlphaFoldDB" id="A0A0T5XD99"/>
<dbReference type="PANTHER" id="PTHR30622:SF2">
    <property type="entry name" value="UNDECAPRENYL-DIPHOSPHATASE"/>
    <property type="match status" value="1"/>
</dbReference>
<dbReference type="Proteomes" id="UP000005273">
    <property type="component" value="Unassembled WGS sequence"/>
</dbReference>
<reference evidence="16" key="1">
    <citation type="submission" date="2012-09" db="EMBL/GenBank/DDBJ databases">
        <authorList>
            <person name="Weinstock G."/>
            <person name="Sodergren E."/>
            <person name="Clifton S."/>
            <person name="Fulton L."/>
            <person name="Fulton B."/>
            <person name="Courtney L."/>
            <person name="Fronick C."/>
            <person name="Harrison M."/>
            <person name="Strong C."/>
            <person name="Farmer C."/>
            <person name="Delehaunty K."/>
            <person name="Markovic C."/>
            <person name="Hall O."/>
            <person name="Minx P."/>
            <person name="Tomlinson C."/>
            <person name="Mitreva M."/>
            <person name="Nelson J."/>
            <person name="Hou S."/>
            <person name="Wollam A."/>
            <person name="Pepin K.H."/>
            <person name="Johnson M."/>
            <person name="Bhonagiri V."/>
            <person name="Nash W.E."/>
            <person name="Suruliraj S."/>
            <person name="Warren W."/>
            <person name="Chinwalla A."/>
            <person name="Mardis E.R."/>
            <person name="Wilson R.K."/>
        </authorList>
    </citation>
    <scope>NUCLEOTIDE SEQUENCE [LARGE SCALE GENOMIC DNA]</scope>
    <source>
        <strain evidence="16">OS1</strain>
    </source>
</reference>
<evidence type="ECO:0000256" key="10">
    <source>
        <dbReference type="ARBA" id="ARBA00023251"/>
    </source>
</evidence>
<keyword evidence="14" id="KW-0133">Cell shape</keyword>
<comment type="function">
    <text evidence="14">Catalyzes the dephosphorylation of undecaprenyl diphosphate (UPP). Confers resistance to bacitracin.</text>
</comment>
<dbReference type="GO" id="GO:0050380">
    <property type="term" value="F:undecaprenyl-diphosphatase activity"/>
    <property type="evidence" value="ECO:0007669"/>
    <property type="project" value="UniProtKB-UniRule"/>
</dbReference>
<evidence type="ECO:0000256" key="11">
    <source>
        <dbReference type="ARBA" id="ARBA00032707"/>
    </source>
</evidence>
<feature type="transmembrane region" description="Helical" evidence="14">
    <location>
        <begin position="216"/>
        <end position="234"/>
    </location>
</feature>
<dbReference type="GO" id="GO:0046677">
    <property type="term" value="P:response to antibiotic"/>
    <property type="evidence" value="ECO:0007669"/>
    <property type="project" value="UniProtKB-UniRule"/>
</dbReference>
<keyword evidence="6 14" id="KW-0812">Transmembrane</keyword>
<dbReference type="eggNOG" id="COG1968">
    <property type="taxonomic scope" value="Bacteria"/>
</dbReference>
<dbReference type="InterPro" id="IPR003824">
    <property type="entry name" value="UppP"/>
</dbReference>
<keyword evidence="14" id="KW-0961">Cell wall biogenesis/degradation</keyword>
<evidence type="ECO:0000256" key="12">
    <source>
        <dbReference type="ARBA" id="ARBA00032932"/>
    </source>
</evidence>
<comment type="similarity">
    <text evidence="2 14">Belongs to the UppP family.</text>
</comment>
<feature type="transmembrane region" description="Helical" evidence="14">
    <location>
        <begin position="183"/>
        <end position="204"/>
    </location>
</feature>
<comment type="subcellular location">
    <subcellularLocation>
        <location evidence="1 14">Cell membrane</location>
        <topology evidence="1 14">Multi-pass membrane protein</topology>
    </subcellularLocation>
</comment>
<comment type="miscellaneous">
    <text evidence="14">Bacitracin is thought to be involved in the inhibition of peptidoglycan synthesis by sequestering undecaprenyl diphosphate, thereby reducing the pool of lipid carrier available.</text>
</comment>
<comment type="catalytic activity">
    <reaction evidence="13 14">
        <text>di-trans,octa-cis-undecaprenyl diphosphate + H2O = di-trans,octa-cis-undecaprenyl phosphate + phosphate + H(+)</text>
        <dbReference type="Rhea" id="RHEA:28094"/>
        <dbReference type="ChEBI" id="CHEBI:15377"/>
        <dbReference type="ChEBI" id="CHEBI:15378"/>
        <dbReference type="ChEBI" id="CHEBI:43474"/>
        <dbReference type="ChEBI" id="CHEBI:58405"/>
        <dbReference type="ChEBI" id="CHEBI:60392"/>
        <dbReference type="EC" id="3.6.1.27"/>
    </reaction>
</comment>
<dbReference type="HAMAP" id="MF_01006">
    <property type="entry name" value="Undec_diphosphatase"/>
    <property type="match status" value="1"/>
</dbReference>
<evidence type="ECO:0000256" key="6">
    <source>
        <dbReference type="ARBA" id="ARBA00022692"/>
    </source>
</evidence>
<feature type="transmembrane region" description="Helical" evidence="14">
    <location>
        <begin position="87"/>
        <end position="105"/>
    </location>
</feature>
<sequence>MSALHSLVLAVLQGVTEFLPVSSSGHLALAQHLFNLEEQPLVFDVYLHFATMMATIVYFFFDIVGLLKEWILGLFFRERRKSAGWTYGWAVILGSFLTAVVAFALEDVATKAFGLPLAVSCGLVVTASLLRWAGRIPAGNREVSLWTGLAAGLAQGLAVMPGISRSGSTIVASLMTGAKREEAFRFSFLLSLPAIMGATLLEGMKASKMGTSLPDGWLLACTVAFVCGLLSLHLMKRVVIFGKWKYFALYCLLVAALGFAIGII</sequence>
<proteinExistence type="inferred from homology"/>
<evidence type="ECO:0000256" key="2">
    <source>
        <dbReference type="ARBA" id="ARBA00010621"/>
    </source>
</evidence>
<name>A0A0T5XD99_9BACT</name>
<gene>
    <name evidence="14" type="primary">uppP</name>
    <name evidence="15" type="ORF">HMPREF1705_03142</name>
</gene>
<evidence type="ECO:0000256" key="7">
    <source>
        <dbReference type="ARBA" id="ARBA00022801"/>
    </source>
</evidence>
<evidence type="ECO:0000256" key="14">
    <source>
        <dbReference type="HAMAP-Rule" id="MF_01006"/>
    </source>
</evidence>
<dbReference type="GO" id="GO:0008360">
    <property type="term" value="P:regulation of cell shape"/>
    <property type="evidence" value="ECO:0007669"/>
    <property type="project" value="UniProtKB-KW"/>
</dbReference>
<dbReference type="GO" id="GO:0009252">
    <property type="term" value="P:peptidoglycan biosynthetic process"/>
    <property type="evidence" value="ECO:0007669"/>
    <property type="project" value="UniProtKB-KW"/>
</dbReference>
<evidence type="ECO:0000256" key="4">
    <source>
        <dbReference type="ARBA" id="ARBA00021581"/>
    </source>
</evidence>
<dbReference type="STRING" id="592015.HMPREF1705_03142"/>
<comment type="caution">
    <text evidence="15">The sequence shown here is derived from an EMBL/GenBank/DDBJ whole genome shotgun (WGS) entry which is preliminary data.</text>
</comment>
<dbReference type="EMBL" id="ACJX03000001">
    <property type="protein sequence ID" value="KRT35886.1"/>
    <property type="molecule type" value="Genomic_DNA"/>
</dbReference>
<evidence type="ECO:0000313" key="15">
    <source>
        <dbReference type="EMBL" id="KRT35886.1"/>
    </source>
</evidence>
<dbReference type="OrthoDB" id="9808289at2"/>
<evidence type="ECO:0000256" key="9">
    <source>
        <dbReference type="ARBA" id="ARBA00023136"/>
    </source>
</evidence>
<evidence type="ECO:0000256" key="8">
    <source>
        <dbReference type="ARBA" id="ARBA00022989"/>
    </source>
</evidence>
<evidence type="ECO:0000256" key="3">
    <source>
        <dbReference type="ARBA" id="ARBA00012374"/>
    </source>
</evidence>
<dbReference type="PANTHER" id="PTHR30622">
    <property type="entry name" value="UNDECAPRENYL-DIPHOSPHATASE"/>
    <property type="match status" value="1"/>
</dbReference>
<dbReference type="Pfam" id="PF02673">
    <property type="entry name" value="BacA"/>
    <property type="match status" value="1"/>
</dbReference>
<keyword evidence="10 14" id="KW-0046">Antibiotic resistance</keyword>
<keyword evidence="9 14" id="KW-0472">Membrane</keyword>
<dbReference type="GO" id="GO:0071555">
    <property type="term" value="P:cell wall organization"/>
    <property type="evidence" value="ECO:0007669"/>
    <property type="project" value="UniProtKB-KW"/>
</dbReference>
<keyword evidence="8 14" id="KW-1133">Transmembrane helix</keyword>
<evidence type="ECO:0000256" key="13">
    <source>
        <dbReference type="ARBA" id="ARBA00047594"/>
    </source>
</evidence>
<keyword evidence="5 14" id="KW-1003">Cell membrane</keyword>
<feature type="transmembrane region" description="Helical" evidence="14">
    <location>
        <begin position="111"/>
        <end position="133"/>
    </location>
</feature>
<evidence type="ECO:0000256" key="5">
    <source>
        <dbReference type="ARBA" id="ARBA00022475"/>
    </source>
</evidence>
<feature type="transmembrane region" description="Helical" evidence="14">
    <location>
        <begin position="46"/>
        <end position="67"/>
    </location>
</feature>
<feature type="transmembrane region" description="Helical" evidence="14">
    <location>
        <begin position="246"/>
        <end position="263"/>
    </location>
</feature>
<protein>
    <recommendedName>
        <fullName evidence="4 14">Undecaprenyl-diphosphatase</fullName>
        <ecNumber evidence="3 14">3.6.1.27</ecNumber>
    </recommendedName>
    <alternativeName>
        <fullName evidence="12 14">Bacitracin resistance protein</fullName>
    </alternativeName>
    <alternativeName>
        <fullName evidence="11 14">Undecaprenyl pyrophosphate phosphatase</fullName>
    </alternativeName>
</protein>
<evidence type="ECO:0000256" key="1">
    <source>
        <dbReference type="ARBA" id="ARBA00004651"/>
    </source>
</evidence>
<keyword evidence="14" id="KW-0573">Peptidoglycan synthesis</keyword>
<dbReference type="RefSeq" id="WP_009201414.1">
    <property type="nucleotide sequence ID" value="NZ_ACJX03000001.1"/>
</dbReference>
<accession>A0A0T5XD99</accession>
<dbReference type="GO" id="GO:0005886">
    <property type="term" value="C:plasma membrane"/>
    <property type="evidence" value="ECO:0007669"/>
    <property type="project" value="UniProtKB-SubCell"/>
</dbReference>